<proteinExistence type="inferred from homology"/>
<name>A0A841EI64_9ACTN</name>
<evidence type="ECO:0000256" key="1">
    <source>
        <dbReference type="HAMAP-Rule" id="MF_00775"/>
    </source>
</evidence>
<reference evidence="2 3" key="1">
    <citation type="submission" date="2020-08" db="EMBL/GenBank/DDBJ databases">
        <title>Sequencing the genomes of 1000 actinobacteria strains.</title>
        <authorList>
            <person name="Klenk H.-P."/>
        </authorList>
    </citation>
    <scope>NUCLEOTIDE SEQUENCE [LARGE SCALE GENOMIC DNA]</scope>
    <source>
        <strain evidence="2 3">DSM 44593</strain>
    </source>
</reference>
<protein>
    <recommendedName>
        <fullName evidence="1">UPF0311 protein HNR25_004484</fullName>
    </recommendedName>
</protein>
<dbReference type="AlphaFoldDB" id="A0A841EI64"/>
<dbReference type="Gene3D" id="2.40.160.20">
    <property type="match status" value="1"/>
</dbReference>
<dbReference type="PANTHER" id="PTHR37315">
    <property type="entry name" value="UPF0311 PROTEIN BLR7842"/>
    <property type="match status" value="1"/>
</dbReference>
<dbReference type="RefSeq" id="WP_184638349.1">
    <property type="nucleotide sequence ID" value="NZ_BAABKT010000038.1"/>
</dbReference>
<keyword evidence="3" id="KW-1185">Reference proteome</keyword>
<dbReference type="HAMAP" id="MF_00775">
    <property type="entry name" value="UPF0311"/>
    <property type="match status" value="1"/>
</dbReference>
<sequence>MPLTLEYAFTVTVELGEPREVGTTYAGFRRVIPIAGGTVDGPALTGEVLPGGADWNLVRPDGAVHVWARYEIRSADGAVITVVNEGLADPAGPPGGGAARACPTHPVFEVPEGGPTWLNTAFFAGRLSLPTEPGDPVAVDVHRILAQ</sequence>
<comment type="caution">
    <text evidence="2">The sequence shown here is derived from an EMBL/GenBank/DDBJ whole genome shotgun (WGS) entry which is preliminary data.</text>
</comment>
<dbReference type="EMBL" id="JACHLY010000001">
    <property type="protein sequence ID" value="MBB6000733.1"/>
    <property type="molecule type" value="Genomic_DNA"/>
</dbReference>
<evidence type="ECO:0000313" key="3">
    <source>
        <dbReference type="Proteomes" id="UP000578077"/>
    </source>
</evidence>
<dbReference type="Pfam" id="PF11578">
    <property type="entry name" value="DUF3237"/>
    <property type="match status" value="1"/>
</dbReference>
<dbReference type="PANTHER" id="PTHR37315:SF1">
    <property type="entry name" value="UPF0311 PROTEIN BLR7842"/>
    <property type="match status" value="1"/>
</dbReference>
<gene>
    <name evidence="2" type="ORF">HNR25_004484</name>
</gene>
<evidence type="ECO:0000313" key="2">
    <source>
        <dbReference type="EMBL" id="MBB6000733.1"/>
    </source>
</evidence>
<accession>A0A841EI64</accession>
<dbReference type="Proteomes" id="UP000578077">
    <property type="component" value="Unassembled WGS sequence"/>
</dbReference>
<organism evidence="2 3">
    <name type="scientific">Streptomonospora salina</name>
    <dbReference type="NCBI Taxonomy" id="104205"/>
    <lineage>
        <taxon>Bacteria</taxon>
        <taxon>Bacillati</taxon>
        <taxon>Actinomycetota</taxon>
        <taxon>Actinomycetes</taxon>
        <taxon>Streptosporangiales</taxon>
        <taxon>Nocardiopsidaceae</taxon>
        <taxon>Streptomonospora</taxon>
    </lineage>
</organism>
<comment type="similarity">
    <text evidence="1">Belongs to the UPF0311 family.</text>
</comment>
<dbReference type="InterPro" id="IPR020915">
    <property type="entry name" value="UPF0311"/>
</dbReference>